<sequence>MKTVVIPADFSPESLQVAHILARNAQEKFSIVFTHLFHVADDIQDLLFSTYRKKEYDFVSEAFWEECHVIKNLYGNKVHSIKVEFFYGNKLAAFKNFLDAHDADFIAYSENNGIPKLSKSSLDALPVIKKSGVELINVDKIEEPANSQEICF</sequence>
<protein>
    <recommendedName>
        <fullName evidence="3">Nucleotide-binding universal stress protein, UspA family</fullName>
    </recommendedName>
</protein>
<accession>A0A1T5CKX6</accession>
<keyword evidence="2" id="KW-1185">Reference proteome</keyword>
<reference evidence="2" key="1">
    <citation type="submission" date="2017-02" db="EMBL/GenBank/DDBJ databases">
        <authorList>
            <person name="Varghese N."/>
            <person name="Submissions S."/>
        </authorList>
    </citation>
    <scope>NUCLEOTIDE SEQUENCE [LARGE SCALE GENOMIC DNA]</scope>
    <source>
        <strain evidence="2">DSM 22270</strain>
    </source>
</reference>
<organism evidence="1 2">
    <name type="scientific">Dyadobacter psychrophilus</name>
    <dbReference type="NCBI Taxonomy" id="651661"/>
    <lineage>
        <taxon>Bacteria</taxon>
        <taxon>Pseudomonadati</taxon>
        <taxon>Bacteroidota</taxon>
        <taxon>Cytophagia</taxon>
        <taxon>Cytophagales</taxon>
        <taxon>Spirosomataceae</taxon>
        <taxon>Dyadobacter</taxon>
    </lineage>
</organism>
<dbReference type="EMBL" id="FUZA01000001">
    <property type="protein sequence ID" value="SKB60165.1"/>
    <property type="molecule type" value="Genomic_DNA"/>
</dbReference>
<name>A0A1T5CKX6_9BACT</name>
<dbReference type="RefSeq" id="WP_082213816.1">
    <property type="nucleotide sequence ID" value="NZ_FUZA01000001.1"/>
</dbReference>
<dbReference type="AlphaFoldDB" id="A0A1T5CKX6"/>
<evidence type="ECO:0000313" key="2">
    <source>
        <dbReference type="Proteomes" id="UP000190897"/>
    </source>
</evidence>
<dbReference type="OrthoDB" id="893860at2"/>
<dbReference type="STRING" id="651661.SAMN05660293_01343"/>
<evidence type="ECO:0008006" key="3">
    <source>
        <dbReference type="Google" id="ProtNLM"/>
    </source>
</evidence>
<dbReference type="Proteomes" id="UP000190897">
    <property type="component" value="Unassembled WGS sequence"/>
</dbReference>
<evidence type="ECO:0000313" key="1">
    <source>
        <dbReference type="EMBL" id="SKB60165.1"/>
    </source>
</evidence>
<proteinExistence type="predicted"/>
<gene>
    <name evidence="1" type="ORF">SAMN05660293_01343</name>
</gene>